<evidence type="ECO:0000259" key="3">
    <source>
        <dbReference type="SMART" id="SM00560"/>
    </source>
</evidence>
<evidence type="ECO:0000256" key="2">
    <source>
        <dbReference type="ARBA" id="ARBA00023157"/>
    </source>
</evidence>
<keyword evidence="2" id="KW-1015">Disulfide bond</keyword>
<dbReference type="EMBL" id="QTTQ01000009">
    <property type="protein sequence ID" value="REE83588.1"/>
    <property type="molecule type" value="Genomic_DNA"/>
</dbReference>
<sequence>MAIKLPKLTPLILVTLLLITFPFISYSQEIGVEYPFGTNLTQDSNIDFGSNNSVDFYILNIKGGSPSTLTIADITFSGSDFNISSTSASLAKGGSKLFTISLNTFSCGNFNETVTIAHDGTNDPDGLWTFTVTASTLPEIDILNGATGIAVGGTDNPTEFLNIDVGSSSTPVTYTIENNGNCDLDLTGVLDSTALSNSADYSIDFSSTSPTISSGSSTTFTVTFNPTVGGAPFTTVTIPNTDSDENPYTFIINGTSIAPLTEGPGGVVSDLKIWLKANEGITINGANGVTNWATQARGSNATAPSGLEPTFRDDPNYNINFNPVIDFDNDYDTAGEDYSYSDTNRQTLIGSEGFYTQDFYVVVIPDVNVNSTLSSMDIFCGDYVPGTDQRDGSGIGFGKYSIRVEDELLTYAVGTTNTDPSTPIADRGYGIAHSSTIESYNTVGIVNSRNNDAAIPTANLLSFNSNEIGNSEVGLPQFDNVINSRFWLGRSEAFKGSFEGRIVEVITYSAKKDDTSPTDERNKVQSYLAVKYGITLGVNGTSQDYVDSDGTVIWDQSVNSGYNYDIAGIGRDDASELNQKQSRSVNNALDGATRGQGVLTMGLTNIYDTNNLNPNTLNDKEFLMWGNDGVDLDNPSVDVDVDMSINITPAILPSGTPVEFHGIARTWKVKETGGDIPTVEVAILKSAVRTAVPPDGRYLMFISDTPVFDPTADYRVMTESTNELGEAIVKTNYDFDNTKYITFGWAPERVYERSIYFNGTSDYIDMEDALNLNTSEFTISAWVMRESGSADKSVLSKRDLAYTEGYDFKINNLGKFEVSWMNGSLQTITSNTIIPEDEWHQLAIIYNSGTASLYIDGVLDITVSSLSSPVSTTQSFNVAAAGKGTLGSFFKGNIDEVRVWDKALTEDELHFIMNQEIEDNTDVAGSFFTLKSISPTKNDISAGILDWSNLKGYYPMSTYTYTNTKDESGNGHQGALRNLRTVDRQTAPLPYVSSANTDWDTKSTWVNGTMQTIPGSKSIIAPTVDRDGDSDVDEDDRFTVDWNIVQISSNVTMNNAALPGANNGNRNLLGLIVDDTFELTAEGTTNMADGTDTGNGLTVTHYLGLDGKIDLEGGSQLIQTTDSDLVTTATGELERDQQGTASSYNYNYWTSSVGSKTVGSTNPSFTIGNYSSNTGVLYDGTTGLPQEIIFQNPYAAADGIVTSPITLSRYWLWKFHGTDDDYDSWVSIDETTSMLPGEAFTMKGVSGTSAITDNQNYVFIGKPYNGDFTLPLTNGWDRLIGNPYPSAMDANEFILDNISDGAGRNSVNVFNGALYFWHHFSGATHILGQYVGGYAAYTLIGGTQAISNDIRVNANGASGNRVPERYIPVNQGFFVNAFLDPLLNGSTATVSGGNIQFKNSQRVFELERFTGSNNGSLFFKGSSSKTTKTMNNNSDTRKKIRLEFHSPQGYYRQLLLGVDENTTNNFDIGYDALMADVNVEDMFWLINESKFVIQGVNNINKDQVFPIGIIVNESGLITVKINELENINSNTNLYIEDKFTGKTHKINKKNFEIYLESGEYLDRFSLVFQPNLKKYKENKLFEGVLVYMNNNISELIINNISEREIISIQLFNYLGQVINTWQTNLEERFITLPINNSTGVYFVQINTLNGIINKKIIIE</sequence>
<evidence type="ECO:0000256" key="1">
    <source>
        <dbReference type="ARBA" id="ARBA00022729"/>
    </source>
</evidence>
<organism evidence="4 5">
    <name type="scientific">Lutibacter oceani</name>
    <dbReference type="NCBI Taxonomy" id="1853311"/>
    <lineage>
        <taxon>Bacteria</taxon>
        <taxon>Pseudomonadati</taxon>
        <taxon>Bacteroidota</taxon>
        <taxon>Flavobacteriia</taxon>
        <taxon>Flavobacteriales</taxon>
        <taxon>Flavobacteriaceae</taxon>
        <taxon>Lutibacter</taxon>
    </lineage>
</organism>
<dbReference type="GO" id="GO:0004553">
    <property type="term" value="F:hydrolase activity, hydrolyzing O-glycosyl compounds"/>
    <property type="evidence" value="ECO:0007669"/>
    <property type="project" value="UniProtKB-ARBA"/>
</dbReference>
<reference evidence="4 5" key="1">
    <citation type="submission" date="2018-08" db="EMBL/GenBank/DDBJ databases">
        <title>Genomic Encyclopedia of Type Strains, Phase III (KMG-III): the genomes of soil and plant-associated and newly described type strains.</title>
        <authorList>
            <person name="Whitman W."/>
        </authorList>
    </citation>
    <scope>NUCLEOTIDE SEQUENCE [LARGE SCALE GENOMIC DNA]</scope>
    <source>
        <strain evidence="4 5">325-5</strain>
    </source>
</reference>
<dbReference type="InterPro" id="IPR013783">
    <property type="entry name" value="Ig-like_fold"/>
</dbReference>
<proteinExistence type="predicted"/>
<keyword evidence="5" id="KW-1185">Reference proteome</keyword>
<dbReference type="Proteomes" id="UP000256429">
    <property type="component" value="Unassembled WGS sequence"/>
</dbReference>
<evidence type="ECO:0000313" key="4">
    <source>
        <dbReference type="EMBL" id="REE83588.1"/>
    </source>
</evidence>
<feature type="domain" description="LamG-like jellyroll fold" evidence="3">
    <location>
        <begin position="775"/>
        <end position="907"/>
    </location>
</feature>
<gene>
    <name evidence="4" type="ORF">BX611_0880</name>
</gene>
<keyword evidence="1" id="KW-0732">Signal</keyword>
<dbReference type="GO" id="GO:0005975">
    <property type="term" value="P:carbohydrate metabolic process"/>
    <property type="evidence" value="ECO:0007669"/>
    <property type="project" value="UniProtKB-ARBA"/>
</dbReference>
<name>A0A3D9RVU6_9FLAO</name>
<dbReference type="SMART" id="SM00560">
    <property type="entry name" value="LamGL"/>
    <property type="match status" value="1"/>
</dbReference>
<accession>A0A3D9RVU6</accession>
<dbReference type="SUPFAM" id="SSF49899">
    <property type="entry name" value="Concanavalin A-like lectins/glucanases"/>
    <property type="match status" value="1"/>
</dbReference>
<dbReference type="OrthoDB" id="2582440at2"/>
<dbReference type="NCBIfam" id="NF012200">
    <property type="entry name" value="choice_anch_D"/>
    <property type="match status" value="1"/>
</dbReference>
<dbReference type="InterPro" id="IPR058515">
    <property type="entry name" value="DUF8202"/>
</dbReference>
<dbReference type="Pfam" id="PF13385">
    <property type="entry name" value="Laminin_G_3"/>
    <property type="match status" value="1"/>
</dbReference>
<dbReference type="InterPro" id="IPR013320">
    <property type="entry name" value="ConA-like_dom_sf"/>
</dbReference>
<dbReference type="Gene3D" id="2.60.40.10">
    <property type="entry name" value="Immunoglobulins"/>
    <property type="match status" value="2"/>
</dbReference>
<evidence type="ECO:0000313" key="5">
    <source>
        <dbReference type="Proteomes" id="UP000256429"/>
    </source>
</evidence>
<dbReference type="Pfam" id="PF26628">
    <property type="entry name" value="DUF8202"/>
    <property type="match status" value="1"/>
</dbReference>
<dbReference type="RefSeq" id="WP_115878408.1">
    <property type="nucleotide sequence ID" value="NZ_QTTQ01000009.1"/>
</dbReference>
<dbReference type="NCBIfam" id="TIGR04183">
    <property type="entry name" value="Por_Secre_tail"/>
    <property type="match status" value="1"/>
</dbReference>
<comment type="caution">
    <text evidence="4">The sequence shown here is derived from an EMBL/GenBank/DDBJ whole genome shotgun (WGS) entry which is preliminary data.</text>
</comment>
<protein>
    <submittedName>
        <fullName evidence="4">Putative secreted protein (Por secretion system target)</fullName>
    </submittedName>
</protein>
<dbReference type="InterPro" id="IPR026444">
    <property type="entry name" value="Secre_tail"/>
</dbReference>
<dbReference type="Gene3D" id="2.60.120.200">
    <property type="match status" value="1"/>
</dbReference>
<dbReference type="InterPro" id="IPR006558">
    <property type="entry name" value="LamG-like"/>
</dbReference>